<dbReference type="Proteomes" id="UP000198282">
    <property type="component" value="Unassembled WGS sequence"/>
</dbReference>
<sequence>MAGDAWVTNWVTTTLDEAGRRWIAVDRKPR</sequence>
<protein>
    <submittedName>
        <fullName evidence="1">Uncharacterized protein</fullName>
    </submittedName>
</protein>
<evidence type="ECO:0000313" key="2">
    <source>
        <dbReference type="Proteomes" id="UP000198282"/>
    </source>
</evidence>
<name>A0A239PBC6_9ACTN</name>
<accession>A0A239PBC6</accession>
<organism evidence="1 2">
    <name type="scientific">Streptosporangium subroseum</name>
    <dbReference type="NCBI Taxonomy" id="106412"/>
    <lineage>
        <taxon>Bacteria</taxon>
        <taxon>Bacillati</taxon>
        <taxon>Actinomycetota</taxon>
        <taxon>Actinomycetes</taxon>
        <taxon>Streptosporangiales</taxon>
        <taxon>Streptosporangiaceae</taxon>
        <taxon>Streptosporangium</taxon>
    </lineage>
</organism>
<dbReference type="EMBL" id="FZOD01000119">
    <property type="protein sequence ID" value="SNT64426.1"/>
    <property type="molecule type" value="Genomic_DNA"/>
</dbReference>
<gene>
    <name evidence="1" type="ORF">SAMN05216276_11192</name>
</gene>
<dbReference type="AlphaFoldDB" id="A0A239PBC6"/>
<evidence type="ECO:0000313" key="1">
    <source>
        <dbReference type="EMBL" id="SNT64426.1"/>
    </source>
</evidence>
<proteinExistence type="predicted"/>
<reference evidence="1 2" key="1">
    <citation type="submission" date="2017-06" db="EMBL/GenBank/DDBJ databases">
        <authorList>
            <person name="Kim H.J."/>
            <person name="Triplett B.A."/>
        </authorList>
    </citation>
    <scope>NUCLEOTIDE SEQUENCE [LARGE SCALE GENOMIC DNA]</scope>
    <source>
        <strain evidence="1 2">CGMCC 4.2132</strain>
    </source>
</reference>
<keyword evidence="2" id="KW-1185">Reference proteome</keyword>